<dbReference type="AlphaFoldDB" id="A0AAV2YLL1"/>
<evidence type="ECO:0008006" key="3">
    <source>
        <dbReference type="Google" id="ProtNLM"/>
    </source>
</evidence>
<gene>
    <name evidence="1" type="ORF">N0F65_008260</name>
</gene>
<organism evidence="1 2">
    <name type="scientific">Lagenidium giganteum</name>
    <dbReference type="NCBI Taxonomy" id="4803"/>
    <lineage>
        <taxon>Eukaryota</taxon>
        <taxon>Sar</taxon>
        <taxon>Stramenopiles</taxon>
        <taxon>Oomycota</taxon>
        <taxon>Peronosporomycetes</taxon>
        <taxon>Pythiales</taxon>
        <taxon>Pythiaceae</taxon>
    </lineage>
</organism>
<evidence type="ECO:0000313" key="1">
    <source>
        <dbReference type="EMBL" id="DAZ94168.1"/>
    </source>
</evidence>
<protein>
    <recommendedName>
        <fullName evidence="3">Retrotransposon gag domain-containing protein</fullName>
    </recommendedName>
</protein>
<proteinExistence type="predicted"/>
<dbReference type="EMBL" id="DAKRPA010000265">
    <property type="protein sequence ID" value="DAZ94168.1"/>
    <property type="molecule type" value="Genomic_DNA"/>
</dbReference>
<keyword evidence="2" id="KW-1185">Reference proteome</keyword>
<reference evidence="1" key="1">
    <citation type="submission" date="2022-11" db="EMBL/GenBank/DDBJ databases">
        <authorList>
            <person name="Morgan W.R."/>
            <person name="Tartar A."/>
        </authorList>
    </citation>
    <scope>NUCLEOTIDE SEQUENCE</scope>
    <source>
        <strain evidence="1">ARSEF 373</strain>
    </source>
</reference>
<accession>A0AAV2YLL1</accession>
<evidence type="ECO:0000313" key="2">
    <source>
        <dbReference type="Proteomes" id="UP001146120"/>
    </source>
</evidence>
<reference evidence="1" key="2">
    <citation type="journal article" date="2023" name="Microbiol Resour">
        <title>Decontamination and Annotation of the Draft Genome Sequence of the Oomycete Lagenidium giganteum ARSEF 373.</title>
        <authorList>
            <person name="Morgan W.R."/>
            <person name="Tartar A."/>
        </authorList>
    </citation>
    <scope>NUCLEOTIDE SEQUENCE</scope>
    <source>
        <strain evidence="1">ARSEF 373</strain>
    </source>
</reference>
<name>A0AAV2YLL1_9STRA</name>
<comment type="caution">
    <text evidence="1">The sequence shown here is derived from an EMBL/GenBank/DDBJ whole genome shotgun (WGS) entry which is preliminary data.</text>
</comment>
<sequence length="214" mass="23627">MADKAGDTVVKTVLRSGDADMQRLAAQEFMVRELAEARAARQTTPVLSATPRVTPLKIEVSKYGGDERTPLRRWFCEIDEAISTRQISDAQQQVIFAMSMLTGKGRSWAFGSLQNTFEPPQSEIRLRAEFLSVKQGVMDLHECAMVEHHRSGPSTPAACFKSATSSGSSSLITLSLQVVGMRSPITALLDSGATSAAWRENARHTRRNQRDRLF</sequence>
<dbReference type="Proteomes" id="UP001146120">
    <property type="component" value="Unassembled WGS sequence"/>
</dbReference>